<evidence type="ECO:0000313" key="2">
    <source>
        <dbReference type="Proteomes" id="UP001057402"/>
    </source>
</evidence>
<accession>A0ACB9NRZ6</accession>
<dbReference type="Proteomes" id="UP001057402">
    <property type="component" value="Chromosome 7"/>
</dbReference>
<dbReference type="EMBL" id="CM042886">
    <property type="protein sequence ID" value="KAI4338811.1"/>
    <property type="molecule type" value="Genomic_DNA"/>
</dbReference>
<evidence type="ECO:0000313" key="1">
    <source>
        <dbReference type="EMBL" id="KAI4338811.1"/>
    </source>
</evidence>
<gene>
    <name evidence="1" type="ORF">MLD38_023824</name>
</gene>
<name>A0ACB9NRZ6_9MYRT</name>
<organism evidence="1 2">
    <name type="scientific">Melastoma candidum</name>
    <dbReference type="NCBI Taxonomy" id="119954"/>
    <lineage>
        <taxon>Eukaryota</taxon>
        <taxon>Viridiplantae</taxon>
        <taxon>Streptophyta</taxon>
        <taxon>Embryophyta</taxon>
        <taxon>Tracheophyta</taxon>
        <taxon>Spermatophyta</taxon>
        <taxon>Magnoliopsida</taxon>
        <taxon>eudicotyledons</taxon>
        <taxon>Gunneridae</taxon>
        <taxon>Pentapetalae</taxon>
        <taxon>rosids</taxon>
        <taxon>malvids</taxon>
        <taxon>Myrtales</taxon>
        <taxon>Melastomataceae</taxon>
        <taxon>Melastomatoideae</taxon>
        <taxon>Melastomateae</taxon>
        <taxon>Melastoma</taxon>
    </lineage>
</organism>
<reference evidence="2" key="1">
    <citation type="journal article" date="2023" name="Front. Plant Sci.">
        <title>Chromosomal-level genome assembly of Melastoma candidum provides insights into trichome evolution.</title>
        <authorList>
            <person name="Zhong Y."/>
            <person name="Wu W."/>
            <person name="Sun C."/>
            <person name="Zou P."/>
            <person name="Liu Y."/>
            <person name="Dai S."/>
            <person name="Zhou R."/>
        </authorList>
    </citation>
    <scope>NUCLEOTIDE SEQUENCE [LARGE SCALE GENOMIC DNA]</scope>
</reference>
<proteinExistence type="predicted"/>
<sequence>MLIVFLAPTLLQCVTGKGGLPGGKVKLSGSISSQYLTALLMAAPLALVGNVEIEVIDKLISVPYVEMTLKLMERFGVSVEHIGSWDRFFIQGGQKYRTPGKAYVESDASSASYFLAGAAVTGGTVTVEGCGTSSLQGDVKFAEVLEKMGC</sequence>
<keyword evidence="2" id="KW-1185">Reference proteome</keyword>
<protein>
    <submittedName>
        <fullName evidence="1">Uncharacterized protein</fullName>
    </submittedName>
</protein>
<comment type="caution">
    <text evidence="1">The sequence shown here is derived from an EMBL/GenBank/DDBJ whole genome shotgun (WGS) entry which is preliminary data.</text>
</comment>